<evidence type="ECO:0000256" key="1">
    <source>
        <dbReference type="ARBA" id="ARBA00004429"/>
    </source>
</evidence>
<evidence type="ECO:0000256" key="8">
    <source>
        <dbReference type="ARBA" id="ARBA00023136"/>
    </source>
</evidence>
<keyword evidence="6 10" id="KW-1133">Transmembrane helix</keyword>
<dbReference type="PANTHER" id="PTHR43298:SF2">
    <property type="entry name" value="FMN_FAD EXPORTER YEEO-RELATED"/>
    <property type="match status" value="1"/>
</dbReference>
<evidence type="ECO:0000256" key="4">
    <source>
        <dbReference type="ARBA" id="ARBA00022475"/>
    </source>
</evidence>
<keyword evidence="8 10" id="KW-0472">Membrane</keyword>
<evidence type="ECO:0000256" key="7">
    <source>
        <dbReference type="ARBA" id="ARBA00023065"/>
    </source>
</evidence>
<dbReference type="PANTHER" id="PTHR43298">
    <property type="entry name" value="MULTIDRUG RESISTANCE PROTEIN NORM-RELATED"/>
    <property type="match status" value="1"/>
</dbReference>
<dbReference type="NCBIfam" id="TIGR00797">
    <property type="entry name" value="matE"/>
    <property type="match status" value="1"/>
</dbReference>
<dbReference type="Proteomes" id="UP000232587">
    <property type="component" value="Unassembled WGS sequence"/>
</dbReference>
<feature type="transmembrane region" description="Helical" evidence="10">
    <location>
        <begin position="137"/>
        <end position="154"/>
    </location>
</feature>
<dbReference type="InterPro" id="IPR048279">
    <property type="entry name" value="MdtK-like"/>
</dbReference>
<feature type="transmembrane region" description="Helical" evidence="10">
    <location>
        <begin position="356"/>
        <end position="379"/>
    </location>
</feature>
<dbReference type="AlphaFoldDB" id="A0A2N0HK38"/>
<dbReference type="RefSeq" id="WP_100866743.1">
    <property type="nucleotide sequence ID" value="NZ_PHUF01000003.1"/>
</dbReference>
<evidence type="ECO:0000313" key="11">
    <source>
        <dbReference type="EMBL" id="PKB19249.1"/>
    </source>
</evidence>
<keyword evidence="12" id="KW-1185">Reference proteome</keyword>
<dbReference type="GO" id="GO:0006811">
    <property type="term" value="P:monoatomic ion transport"/>
    <property type="evidence" value="ECO:0007669"/>
    <property type="project" value="UniProtKB-KW"/>
</dbReference>
<name>A0A2N0HK38_9SPHN</name>
<protein>
    <recommendedName>
        <fullName evidence="9">Multidrug-efflux transporter</fullName>
    </recommendedName>
</protein>
<feature type="transmembrane region" description="Helical" evidence="10">
    <location>
        <begin position="400"/>
        <end position="421"/>
    </location>
</feature>
<feature type="transmembrane region" description="Helical" evidence="10">
    <location>
        <begin position="323"/>
        <end position="344"/>
    </location>
</feature>
<evidence type="ECO:0000256" key="6">
    <source>
        <dbReference type="ARBA" id="ARBA00022989"/>
    </source>
</evidence>
<keyword evidence="3" id="KW-0050">Antiport</keyword>
<dbReference type="GO" id="GO:0015297">
    <property type="term" value="F:antiporter activity"/>
    <property type="evidence" value="ECO:0007669"/>
    <property type="project" value="UniProtKB-KW"/>
</dbReference>
<dbReference type="InterPro" id="IPR002528">
    <property type="entry name" value="MATE_fam"/>
</dbReference>
<evidence type="ECO:0000256" key="5">
    <source>
        <dbReference type="ARBA" id="ARBA00022692"/>
    </source>
</evidence>
<dbReference type="GO" id="GO:0042910">
    <property type="term" value="F:xenobiotic transmembrane transporter activity"/>
    <property type="evidence" value="ECO:0007669"/>
    <property type="project" value="InterPro"/>
</dbReference>
<evidence type="ECO:0000256" key="10">
    <source>
        <dbReference type="SAM" id="Phobius"/>
    </source>
</evidence>
<accession>A0A2N0HK38</accession>
<dbReference type="GO" id="GO:0005886">
    <property type="term" value="C:plasma membrane"/>
    <property type="evidence" value="ECO:0007669"/>
    <property type="project" value="UniProtKB-SubCell"/>
</dbReference>
<feature type="transmembrane region" description="Helical" evidence="10">
    <location>
        <begin position="283"/>
        <end position="302"/>
    </location>
</feature>
<dbReference type="OrthoDB" id="9780160at2"/>
<evidence type="ECO:0000256" key="2">
    <source>
        <dbReference type="ARBA" id="ARBA00022448"/>
    </source>
</evidence>
<feature type="transmembrane region" description="Helical" evidence="10">
    <location>
        <begin position="55"/>
        <end position="78"/>
    </location>
</feature>
<feature type="transmembrane region" description="Helical" evidence="10">
    <location>
        <begin position="18"/>
        <end position="43"/>
    </location>
</feature>
<dbReference type="PIRSF" id="PIRSF006603">
    <property type="entry name" value="DinF"/>
    <property type="match status" value="1"/>
</dbReference>
<organism evidence="11 12">
    <name type="scientific">Novosphingobium kunmingense</name>
    <dbReference type="NCBI Taxonomy" id="1211806"/>
    <lineage>
        <taxon>Bacteria</taxon>
        <taxon>Pseudomonadati</taxon>
        <taxon>Pseudomonadota</taxon>
        <taxon>Alphaproteobacteria</taxon>
        <taxon>Sphingomonadales</taxon>
        <taxon>Sphingomonadaceae</taxon>
        <taxon>Novosphingobium</taxon>
    </lineage>
</organism>
<evidence type="ECO:0000313" key="12">
    <source>
        <dbReference type="Proteomes" id="UP000232587"/>
    </source>
</evidence>
<dbReference type="InterPro" id="IPR050222">
    <property type="entry name" value="MATE_MdtK"/>
</dbReference>
<feature type="transmembrane region" description="Helical" evidence="10">
    <location>
        <begin position="166"/>
        <end position="188"/>
    </location>
</feature>
<keyword evidence="2" id="KW-0813">Transport</keyword>
<evidence type="ECO:0000256" key="9">
    <source>
        <dbReference type="ARBA" id="ARBA00031636"/>
    </source>
</evidence>
<dbReference type="CDD" id="cd13131">
    <property type="entry name" value="MATE_NorM_like"/>
    <property type="match status" value="1"/>
</dbReference>
<evidence type="ECO:0000256" key="3">
    <source>
        <dbReference type="ARBA" id="ARBA00022449"/>
    </source>
</evidence>
<keyword evidence="5 10" id="KW-0812">Transmembrane</keyword>
<feature type="transmembrane region" description="Helical" evidence="10">
    <location>
        <begin position="242"/>
        <end position="263"/>
    </location>
</feature>
<dbReference type="EMBL" id="PHUF01000003">
    <property type="protein sequence ID" value="PKB19249.1"/>
    <property type="molecule type" value="Genomic_DNA"/>
</dbReference>
<keyword evidence="7" id="KW-0406">Ion transport</keyword>
<dbReference type="Pfam" id="PF01554">
    <property type="entry name" value="MatE"/>
    <property type="match status" value="2"/>
</dbReference>
<feature type="transmembrane region" description="Helical" evidence="10">
    <location>
        <begin position="427"/>
        <end position="446"/>
    </location>
</feature>
<feature type="transmembrane region" description="Helical" evidence="10">
    <location>
        <begin position="200"/>
        <end position="221"/>
    </location>
</feature>
<comment type="subcellular location">
    <subcellularLocation>
        <location evidence="1">Cell inner membrane</location>
        <topology evidence="1">Multi-pass membrane protein</topology>
    </subcellularLocation>
</comment>
<comment type="caution">
    <text evidence="11">The sequence shown here is derived from an EMBL/GenBank/DDBJ whole genome shotgun (WGS) entry which is preliminary data.</text>
</comment>
<sequence length="460" mass="48749">MSDGPALTPWRTEMRAMLVLAVPLAATNLLQMMIHAVDVIFIARLGDRPLAASSLGISIFGLTMWGLTGLAGACAPLIAAELGRRRHAVREVRRSVRMALWVSAGTGLAGMAVTLGGERLLLLSGQDPELSAEAGRFMAILAWAMIPMIMASVFRQFVAALGRPGYATAITLVALGTNILGNWVLVFGNLGMPALGLEGSAWSSVLTSAAMLLAYLVVIYSDRKLRRYHVLGRWWRVEPQRLRQILILGAPIAATIYAEAGLFSGAALLMGRIGEVELAAHTLALNLAALAFQIPFGIAQAATIRVGYHFGAGNRAALGRAGWCALLVGVLFMMTTASAMLFAPRVILQLYIDSDAAANAALVALAVQYLAIGAAFQLFDGAQAVAAGALRGLQDTRVPLAIALFGYWAVGFVVAIWLGFFTPLSGAGVWVGLALGLVVTAGLLTWRWYRRERLGLVAAV</sequence>
<keyword evidence="4" id="KW-1003">Cell membrane</keyword>
<proteinExistence type="predicted"/>
<reference evidence="11 12" key="1">
    <citation type="submission" date="2017-11" db="EMBL/GenBank/DDBJ databases">
        <title>Genomic Encyclopedia of Type Strains, Phase III (KMG-III): the genomes of soil and plant-associated and newly described type strains.</title>
        <authorList>
            <person name="Whitman W."/>
        </authorList>
    </citation>
    <scope>NUCLEOTIDE SEQUENCE [LARGE SCALE GENOMIC DNA]</scope>
    <source>
        <strain evidence="11 12">CGMCC 1.12274</strain>
    </source>
</reference>
<feature type="transmembrane region" description="Helical" evidence="10">
    <location>
        <begin position="98"/>
        <end position="117"/>
    </location>
</feature>
<gene>
    <name evidence="11" type="ORF">B0I00_1479</name>
</gene>